<dbReference type="Proteomes" id="UP000006868">
    <property type="component" value="Chromosome"/>
</dbReference>
<dbReference type="KEGG" id="ppm:PPSC2_07750"/>
<dbReference type="Pfam" id="PF12640">
    <property type="entry name" value="UPF0489"/>
    <property type="match status" value="1"/>
</dbReference>
<dbReference type="EMBL" id="CP002213">
    <property type="protein sequence ID" value="ADO55603.1"/>
    <property type="molecule type" value="Genomic_DNA"/>
</dbReference>
<proteinExistence type="predicted"/>
<dbReference type="RefSeq" id="WP_013370230.1">
    <property type="nucleotide sequence ID" value="NC_014622.2"/>
</dbReference>
<dbReference type="PATRIC" id="fig|886882.15.peg.1610"/>
<gene>
    <name evidence="1" type="ORF">PPSC2_07750</name>
</gene>
<dbReference type="AlphaFoldDB" id="E3EH43"/>
<evidence type="ECO:0000313" key="1">
    <source>
        <dbReference type="EMBL" id="ADO55603.1"/>
    </source>
</evidence>
<accession>E3EH43</accession>
<dbReference type="HOGENOM" id="CLU_1480657_0_0_9"/>
<name>E3EH43_PAEPS</name>
<dbReference type="InterPro" id="IPR024131">
    <property type="entry name" value="UPF0489"/>
</dbReference>
<reference evidence="1 2" key="1">
    <citation type="journal article" date="2011" name="J. Bacteriol.">
        <title>Complete genome sequence of Paenibacillus polymyxa SC2, a strain of plant growth-promoting Rhizobacterium with broad-spectrum antimicrobial activity.</title>
        <authorList>
            <person name="Ma M."/>
            <person name="Wang C."/>
            <person name="Ding Y."/>
            <person name="Li L."/>
            <person name="Shen D."/>
            <person name="Jiang X."/>
            <person name="Guan D."/>
            <person name="Cao F."/>
            <person name="Chen H."/>
            <person name="Feng R."/>
            <person name="Wang X."/>
            <person name="Ge Y."/>
            <person name="Yao L."/>
            <person name="Bing X."/>
            <person name="Yang X."/>
            <person name="Li J."/>
            <person name="Du B."/>
        </authorList>
    </citation>
    <scope>NUCLEOTIDE SEQUENCE [LARGE SCALE GENOMIC DNA]</scope>
    <source>
        <strain evidence="1 2">SC2</strain>
    </source>
</reference>
<organism evidence="1 2">
    <name type="scientific">Paenibacillus polymyxa (strain SC2)</name>
    <name type="common">Bacillus polymyxa</name>
    <dbReference type="NCBI Taxonomy" id="886882"/>
    <lineage>
        <taxon>Bacteria</taxon>
        <taxon>Bacillati</taxon>
        <taxon>Bacillota</taxon>
        <taxon>Bacilli</taxon>
        <taxon>Bacillales</taxon>
        <taxon>Paenibacillaceae</taxon>
        <taxon>Paenibacillus</taxon>
    </lineage>
</organism>
<sequence length="182" mass="21480">MNNEWENDVNWKVHTDNKKVYIMRDHNWAFAAWELAKLDERIKGQSLVVHVDAHLDDVPDGVLVKNLLEAKTESEILSLSKGHDYTTGSLSSESYLMRIDNFIWASLARKTIEEVIYVSRYRDDIFKLEELREEETQLSKLIRSKLPINFNYKHQRFREIDDFLHAFDQDSFSKKSVTDLLS</sequence>
<evidence type="ECO:0000313" key="2">
    <source>
        <dbReference type="Proteomes" id="UP000006868"/>
    </source>
</evidence>
<protein>
    <submittedName>
        <fullName evidence="1">Uncharacterized protein</fullName>
    </submittedName>
</protein>
<dbReference type="OrthoDB" id="1240928at2"/>